<keyword evidence="3" id="KW-1185">Reference proteome</keyword>
<dbReference type="EMBL" id="VSRR010053785">
    <property type="protein sequence ID" value="MPC80354.1"/>
    <property type="molecule type" value="Genomic_DNA"/>
</dbReference>
<gene>
    <name evidence="2" type="ORF">E2C01_074932</name>
</gene>
<dbReference type="AlphaFoldDB" id="A0A5B7III6"/>
<evidence type="ECO:0000313" key="2">
    <source>
        <dbReference type="EMBL" id="MPC80354.1"/>
    </source>
</evidence>
<evidence type="ECO:0000256" key="1">
    <source>
        <dbReference type="SAM" id="MobiDB-lite"/>
    </source>
</evidence>
<comment type="caution">
    <text evidence="2">The sequence shown here is derived from an EMBL/GenBank/DDBJ whole genome shotgun (WGS) entry which is preliminary data.</text>
</comment>
<protein>
    <submittedName>
        <fullName evidence="2">Uncharacterized protein</fullName>
    </submittedName>
</protein>
<evidence type="ECO:0000313" key="3">
    <source>
        <dbReference type="Proteomes" id="UP000324222"/>
    </source>
</evidence>
<feature type="region of interest" description="Disordered" evidence="1">
    <location>
        <begin position="94"/>
        <end position="123"/>
    </location>
</feature>
<proteinExistence type="predicted"/>
<reference evidence="2 3" key="1">
    <citation type="submission" date="2019-05" db="EMBL/GenBank/DDBJ databases">
        <title>Another draft genome of Portunus trituberculatus and its Hox gene families provides insights of decapod evolution.</title>
        <authorList>
            <person name="Jeong J.-H."/>
            <person name="Song I."/>
            <person name="Kim S."/>
            <person name="Choi T."/>
            <person name="Kim D."/>
            <person name="Ryu S."/>
            <person name="Kim W."/>
        </authorList>
    </citation>
    <scope>NUCLEOTIDE SEQUENCE [LARGE SCALE GENOMIC DNA]</scope>
    <source>
        <tissue evidence="2">Muscle</tissue>
    </source>
</reference>
<sequence>MNTSQIFIQYGSFNESGYCVPVLAHFHSHTIVIQSRGLVRPYMAYTSHMWGGSMHRPIAHSPCRGKPKHKEWNPYQDRSAKNIENKKYHLGLWRSPDRPALKASRKGDNRRRRKKAVCCSVPK</sequence>
<dbReference type="Proteomes" id="UP000324222">
    <property type="component" value="Unassembled WGS sequence"/>
</dbReference>
<name>A0A5B7III6_PORTR</name>
<accession>A0A5B7III6</accession>
<organism evidence="2 3">
    <name type="scientific">Portunus trituberculatus</name>
    <name type="common">Swimming crab</name>
    <name type="synonym">Neptunus trituberculatus</name>
    <dbReference type="NCBI Taxonomy" id="210409"/>
    <lineage>
        <taxon>Eukaryota</taxon>
        <taxon>Metazoa</taxon>
        <taxon>Ecdysozoa</taxon>
        <taxon>Arthropoda</taxon>
        <taxon>Crustacea</taxon>
        <taxon>Multicrustacea</taxon>
        <taxon>Malacostraca</taxon>
        <taxon>Eumalacostraca</taxon>
        <taxon>Eucarida</taxon>
        <taxon>Decapoda</taxon>
        <taxon>Pleocyemata</taxon>
        <taxon>Brachyura</taxon>
        <taxon>Eubrachyura</taxon>
        <taxon>Portunoidea</taxon>
        <taxon>Portunidae</taxon>
        <taxon>Portuninae</taxon>
        <taxon>Portunus</taxon>
    </lineage>
</organism>